<dbReference type="AlphaFoldDB" id="A0A4Y2A8J0"/>
<evidence type="ECO:0000313" key="2">
    <source>
        <dbReference type="Proteomes" id="UP000499080"/>
    </source>
</evidence>
<name>A0A4Y2A8J0_ARAVE</name>
<reference evidence="1 2" key="1">
    <citation type="journal article" date="2019" name="Sci. Rep.">
        <title>Orb-weaving spider Araneus ventricosus genome elucidates the spidroin gene catalogue.</title>
        <authorList>
            <person name="Kono N."/>
            <person name="Nakamura H."/>
            <person name="Ohtoshi R."/>
            <person name="Moran D.A.P."/>
            <person name="Shinohara A."/>
            <person name="Yoshida Y."/>
            <person name="Fujiwara M."/>
            <person name="Mori M."/>
            <person name="Tomita M."/>
            <person name="Arakawa K."/>
        </authorList>
    </citation>
    <scope>NUCLEOTIDE SEQUENCE [LARGE SCALE GENOMIC DNA]</scope>
</reference>
<gene>
    <name evidence="1" type="ORF">AVEN_234324_1</name>
</gene>
<dbReference type="Proteomes" id="UP000499080">
    <property type="component" value="Unassembled WGS sequence"/>
</dbReference>
<evidence type="ECO:0000313" key="1">
    <source>
        <dbReference type="EMBL" id="GBL76010.1"/>
    </source>
</evidence>
<accession>A0A4Y2A8J0</accession>
<proteinExistence type="predicted"/>
<sequence>MGLDFAPASTSGMGAEFAQKTLESQFRFFLLTGNDAFFIIEVLWVQIVLDVNDSSLQSLIPTACGLTTPRVARGLYLWTVVGEIRTVAPFLRRVGLQISRQRSSERMH</sequence>
<keyword evidence="2" id="KW-1185">Reference proteome</keyword>
<dbReference type="EMBL" id="BGPR01000009">
    <property type="protein sequence ID" value="GBL76010.1"/>
    <property type="molecule type" value="Genomic_DNA"/>
</dbReference>
<comment type="caution">
    <text evidence="1">The sequence shown here is derived from an EMBL/GenBank/DDBJ whole genome shotgun (WGS) entry which is preliminary data.</text>
</comment>
<organism evidence="1 2">
    <name type="scientific">Araneus ventricosus</name>
    <name type="common">Orbweaver spider</name>
    <name type="synonym">Epeira ventricosa</name>
    <dbReference type="NCBI Taxonomy" id="182803"/>
    <lineage>
        <taxon>Eukaryota</taxon>
        <taxon>Metazoa</taxon>
        <taxon>Ecdysozoa</taxon>
        <taxon>Arthropoda</taxon>
        <taxon>Chelicerata</taxon>
        <taxon>Arachnida</taxon>
        <taxon>Araneae</taxon>
        <taxon>Araneomorphae</taxon>
        <taxon>Entelegynae</taxon>
        <taxon>Araneoidea</taxon>
        <taxon>Araneidae</taxon>
        <taxon>Araneus</taxon>
    </lineage>
</organism>
<protein>
    <submittedName>
        <fullName evidence="1">Uncharacterized protein</fullName>
    </submittedName>
</protein>